<feature type="region of interest" description="Disordered" evidence="2">
    <location>
        <begin position="129"/>
        <end position="262"/>
    </location>
</feature>
<dbReference type="Proteomes" id="UP001515480">
    <property type="component" value="Unassembled WGS sequence"/>
</dbReference>
<evidence type="ECO:0000256" key="1">
    <source>
        <dbReference type="ARBA" id="ARBA00022801"/>
    </source>
</evidence>
<evidence type="ECO:0000313" key="5">
    <source>
        <dbReference type="EMBL" id="KAL1521389.1"/>
    </source>
</evidence>
<dbReference type="Gene3D" id="3.40.50.300">
    <property type="entry name" value="P-loop containing nucleotide triphosphate hydrolases"/>
    <property type="match status" value="1"/>
</dbReference>
<dbReference type="GO" id="GO:0005524">
    <property type="term" value="F:ATP binding"/>
    <property type="evidence" value="ECO:0007669"/>
    <property type="project" value="InterPro"/>
</dbReference>
<evidence type="ECO:0000256" key="2">
    <source>
        <dbReference type="SAM" id="MobiDB-lite"/>
    </source>
</evidence>
<dbReference type="Pfam" id="PF00271">
    <property type="entry name" value="Helicase_C"/>
    <property type="match status" value="1"/>
</dbReference>
<feature type="compositionally biased region" description="Basic and acidic residues" evidence="2">
    <location>
        <begin position="958"/>
        <end position="968"/>
    </location>
</feature>
<feature type="compositionally biased region" description="Acidic residues" evidence="2">
    <location>
        <begin position="238"/>
        <end position="262"/>
    </location>
</feature>
<feature type="domain" description="Helicase ATP-binding" evidence="3">
    <location>
        <begin position="320"/>
        <end position="501"/>
    </location>
</feature>
<keyword evidence="6" id="KW-1185">Reference proteome</keyword>
<dbReference type="EMBL" id="JBGBPQ010000007">
    <property type="protein sequence ID" value="KAL1521389.1"/>
    <property type="molecule type" value="Genomic_DNA"/>
</dbReference>
<dbReference type="SMART" id="SM00490">
    <property type="entry name" value="HELICc"/>
    <property type="match status" value="1"/>
</dbReference>
<dbReference type="InterPro" id="IPR014001">
    <property type="entry name" value="Helicase_ATP-bd"/>
</dbReference>
<dbReference type="Pfam" id="PF00176">
    <property type="entry name" value="SNF2-rel_dom"/>
    <property type="match status" value="1"/>
</dbReference>
<protein>
    <submittedName>
        <fullName evidence="5">Uncharacterized protein</fullName>
    </submittedName>
</protein>
<feature type="domain" description="Helicase C-terminal" evidence="4">
    <location>
        <begin position="691"/>
        <end position="850"/>
    </location>
</feature>
<dbReference type="Gene3D" id="3.40.50.10810">
    <property type="entry name" value="Tandem AAA-ATPase domain"/>
    <property type="match status" value="1"/>
</dbReference>
<dbReference type="CDD" id="cd17919">
    <property type="entry name" value="DEXHc_Snf"/>
    <property type="match status" value="1"/>
</dbReference>
<dbReference type="PROSITE" id="PS51192">
    <property type="entry name" value="HELICASE_ATP_BIND_1"/>
    <property type="match status" value="1"/>
</dbReference>
<organism evidence="5 6">
    <name type="scientific">Prymnesium parvum</name>
    <name type="common">Toxic golden alga</name>
    <dbReference type="NCBI Taxonomy" id="97485"/>
    <lineage>
        <taxon>Eukaryota</taxon>
        <taxon>Haptista</taxon>
        <taxon>Haptophyta</taxon>
        <taxon>Prymnesiophyceae</taxon>
        <taxon>Prymnesiales</taxon>
        <taxon>Prymnesiaceae</taxon>
        <taxon>Prymnesium</taxon>
    </lineage>
</organism>
<dbReference type="InterPro" id="IPR038718">
    <property type="entry name" value="SNF2-like_sf"/>
</dbReference>
<dbReference type="CDD" id="cd18793">
    <property type="entry name" value="SF2_C_SNF"/>
    <property type="match status" value="1"/>
</dbReference>
<dbReference type="InterPro" id="IPR027417">
    <property type="entry name" value="P-loop_NTPase"/>
</dbReference>
<dbReference type="PROSITE" id="PS51194">
    <property type="entry name" value="HELICASE_CTER"/>
    <property type="match status" value="1"/>
</dbReference>
<feature type="region of interest" description="Disordered" evidence="2">
    <location>
        <begin position="945"/>
        <end position="969"/>
    </location>
</feature>
<reference evidence="5 6" key="1">
    <citation type="journal article" date="2024" name="Science">
        <title>Giant polyketide synthase enzymes in the biosynthesis of giant marine polyether toxins.</title>
        <authorList>
            <person name="Fallon T.R."/>
            <person name="Shende V.V."/>
            <person name="Wierzbicki I.H."/>
            <person name="Pendleton A.L."/>
            <person name="Watervoot N.F."/>
            <person name="Auber R.P."/>
            <person name="Gonzalez D.J."/>
            <person name="Wisecaver J.H."/>
            <person name="Moore B.S."/>
        </authorList>
    </citation>
    <scope>NUCLEOTIDE SEQUENCE [LARGE SCALE GENOMIC DNA]</scope>
    <source>
        <strain evidence="5 6">12B1</strain>
    </source>
</reference>
<evidence type="ECO:0000259" key="3">
    <source>
        <dbReference type="PROSITE" id="PS51192"/>
    </source>
</evidence>
<dbReference type="SMART" id="SM00487">
    <property type="entry name" value="DEXDc"/>
    <property type="match status" value="1"/>
</dbReference>
<dbReference type="AlphaFoldDB" id="A0AB34JIK4"/>
<comment type="caution">
    <text evidence="5">The sequence shown here is derived from an EMBL/GenBank/DDBJ whole genome shotgun (WGS) entry which is preliminary data.</text>
</comment>
<dbReference type="GO" id="GO:0016787">
    <property type="term" value="F:hydrolase activity"/>
    <property type="evidence" value="ECO:0007669"/>
    <property type="project" value="UniProtKB-KW"/>
</dbReference>
<keyword evidence="1" id="KW-0378">Hydrolase</keyword>
<sequence length="1029" mass="115190">MKMNPSLSVCNEPTCTIDFSKLKESRYLLIVNGKPLLPYRNEAGSINVHLARECQRQVKAGLAALPAETVEKLEKWVKHATQWEQDEGPAWTRRESGLGGFVWVTPCGLRRAELRKPVEAEIERQLTHQISGKTVSRVPRAGEERPRKTTNPEMEERKRKIALLAAKMRGETTREERKETDRSKQERARAEEEAALKKFKRQREAEKKSESSGAAREAGSGKEKKRKRCKELALDHGDGEEEEEEATDEEEESDESDEEEMQALDQVIGKCDDVAAKMRRELASLVEQGRTEPETLPQPRWLTNQLVMAPHQLIGLSWLYGLRKHRLSGILADEMGLGKTVQTISLLAQLLDEGDEGPHLIVAPMSTVENWMRELAMWCPKLKAVKYAGNEAERDELQEELLKGELRGTNVVVTAFTTLGKETDKGRRERLFLQKKLGKCSKKGKLSYLIIDEAQQIKNCDSARNKYLCAVECEHRLLLTGTPVENSPRELLTLLSFLMPRLFAVKGNTSLVNLFKSLDSNDPASQRRAKQVKKIMGPFVLRRLKKDVLQNLPAKTEVVEYVKMPGAQKLVYAQTLQRVAEQARERKEGDRMTAGAALDSKWVTNAFTELRKAAHHPMLLQRHYSTKVIRKIASELLADEFFGADATFEKIEEELQSSSDLDLHLHCRAYPRLEEHALDSSQLEGSAKTRYLKDLLPGLIEGGHRALIFSQWTKVLDILGLLLEHLAIRYVRFDGSTSGQARQEIIDQFDMDPSIGVFLLSTRAGGLGINLTAADTVILHDVDFNPAMDQQAMDRCHRMGQTRPVRVIKLATASTVDEKVLGVAQRKLEQQAVLLGQGGKQSRDSQADADRSEGLMGSILREVLLDPAPVEDAIEVDAAEAEAQLQPLGASSDTPGLAAEAKEDVVTLEADRQPTVNSEHESDCDISTAEPANEVAAWAETNGAARAGCPSTEPLEADESHGPRDEAQARSLVHTRIWERAEMYLKEDWTIKQVMADLDTYFKVDIRALGLKTYVKEQLSMAGSSLNFE</sequence>
<gene>
    <name evidence="5" type="ORF">AB1Y20_021055</name>
</gene>
<dbReference type="InterPro" id="IPR001650">
    <property type="entry name" value="Helicase_C-like"/>
</dbReference>
<dbReference type="InterPro" id="IPR049730">
    <property type="entry name" value="SNF2/RAD54-like_C"/>
</dbReference>
<feature type="compositionally biased region" description="Basic and acidic residues" evidence="2">
    <location>
        <begin position="168"/>
        <end position="210"/>
    </location>
</feature>
<accession>A0AB34JIK4</accession>
<name>A0AB34JIK4_PRYPA</name>
<proteinExistence type="predicted"/>
<dbReference type="PANTHER" id="PTHR10799">
    <property type="entry name" value="SNF2/RAD54 HELICASE FAMILY"/>
    <property type="match status" value="1"/>
</dbReference>
<evidence type="ECO:0000259" key="4">
    <source>
        <dbReference type="PROSITE" id="PS51194"/>
    </source>
</evidence>
<dbReference type="InterPro" id="IPR000330">
    <property type="entry name" value="SNF2_N"/>
</dbReference>
<evidence type="ECO:0000313" key="6">
    <source>
        <dbReference type="Proteomes" id="UP001515480"/>
    </source>
</evidence>
<dbReference type="SUPFAM" id="SSF52540">
    <property type="entry name" value="P-loop containing nucleoside triphosphate hydrolases"/>
    <property type="match status" value="2"/>
</dbReference>